<dbReference type="Proteomes" id="UP000027195">
    <property type="component" value="Unassembled WGS sequence"/>
</dbReference>
<evidence type="ECO:0000313" key="2">
    <source>
        <dbReference type="EMBL" id="KDQ14953.1"/>
    </source>
</evidence>
<feature type="compositionally biased region" description="Basic and acidic residues" evidence="1">
    <location>
        <begin position="216"/>
        <end position="227"/>
    </location>
</feature>
<sequence length="227" mass="24398">MSSPQPSSSTPSRPIPIRTSSSDGAPRDHHHGRSRSASISGAFTYPRVHRPSDSPPIATSPLSYFLNNPTSPMKPTFSSFSSQMNSALVDEDAEIREFGEPALPPSPNHGRRASSGWSIAPKFGATPADERGHGVIRRLSLGAFASKPSPSSFNQPPPSAPPNIPRGRSPPTMGLGLQGVAEQEIPAIRQPMPRKRRSTMEPGQDKKRSVSPMGERMLKGHFDGFGF</sequence>
<accession>A0A067MGM6</accession>
<name>A0A067MGM6_BOTB1</name>
<protein>
    <submittedName>
        <fullName evidence="2">Uncharacterized protein</fullName>
    </submittedName>
</protein>
<feature type="region of interest" description="Disordered" evidence="1">
    <location>
        <begin position="1"/>
        <end position="70"/>
    </location>
</feature>
<dbReference type="AlphaFoldDB" id="A0A067MGM6"/>
<evidence type="ECO:0000313" key="3">
    <source>
        <dbReference type="Proteomes" id="UP000027195"/>
    </source>
</evidence>
<feature type="compositionally biased region" description="Pro residues" evidence="1">
    <location>
        <begin position="155"/>
        <end position="164"/>
    </location>
</feature>
<evidence type="ECO:0000256" key="1">
    <source>
        <dbReference type="SAM" id="MobiDB-lite"/>
    </source>
</evidence>
<feature type="compositionally biased region" description="Polar residues" evidence="1">
    <location>
        <begin position="60"/>
        <end position="70"/>
    </location>
</feature>
<feature type="compositionally biased region" description="Low complexity" evidence="1">
    <location>
        <begin position="1"/>
        <end position="22"/>
    </location>
</feature>
<dbReference type="InParanoid" id="A0A067MGM6"/>
<reference evidence="3" key="1">
    <citation type="journal article" date="2014" name="Proc. Natl. Acad. Sci. U.S.A.">
        <title>Extensive sampling of basidiomycete genomes demonstrates inadequacy of the white-rot/brown-rot paradigm for wood decay fungi.</title>
        <authorList>
            <person name="Riley R."/>
            <person name="Salamov A.A."/>
            <person name="Brown D.W."/>
            <person name="Nagy L.G."/>
            <person name="Floudas D."/>
            <person name="Held B.W."/>
            <person name="Levasseur A."/>
            <person name="Lombard V."/>
            <person name="Morin E."/>
            <person name="Otillar R."/>
            <person name="Lindquist E.A."/>
            <person name="Sun H."/>
            <person name="LaButti K.M."/>
            <person name="Schmutz J."/>
            <person name="Jabbour D."/>
            <person name="Luo H."/>
            <person name="Baker S.E."/>
            <person name="Pisabarro A.G."/>
            <person name="Walton J.D."/>
            <person name="Blanchette R.A."/>
            <person name="Henrissat B."/>
            <person name="Martin F."/>
            <person name="Cullen D."/>
            <person name="Hibbett D.S."/>
            <person name="Grigoriev I.V."/>
        </authorList>
    </citation>
    <scope>NUCLEOTIDE SEQUENCE [LARGE SCALE GENOMIC DNA]</scope>
    <source>
        <strain evidence="3">FD-172 SS1</strain>
    </source>
</reference>
<dbReference type="HOGENOM" id="CLU_1294783_0_0_1"/>
<feature type="region of interest" description="Disordered" evidence="1">
    <location>
        <begin position="98"/>
        <end position="227"/>
    </location>
</feature>
<proteinExistence type="predicted"/>
<gene>
    <name evidence="2" type="ORF">BOTBODRAFT_333925</name>
</gene>
<organism evidence="2 3">
    <name type="scientific">Botryobasidium botryosum (strain FD-172 SS1)</name>
    <dbReference type="NCBI Taxonomy" id="930990"/>
    <lineage>
        <taxon>Eukaryota</taxon>
        <taxon>Fungi</taxon>
        <taxon>Dikarya</taxon>
        <taxon>Basidiomycota</taxon>
        <taxon>Agaricomycotina</taxon>
        <taxon>Agaricomycetes</taxon>
        <taxon>Cantharellales</taxon>
        <taxon>Botryobasidiaceae</taxon>
        <taxon>Botryobasidium</taxon>
    </lineage>
</organism>
<dbReference type="OrthoDB" id="2554033at2759"/>
<keyword evidence="3" id="KW-1185">Reference proteome</keyword>
<dbReference type="EMBL" id="KL198035">
    <property type="protein sequence ID" value="KDQ14953.1"/>
    <property type="molecule type" value="Genomic_DNA"/>
</dbReference>